<protein>
    <submittedName>
        <fullName evidence="1">Uncharacterized protein</fullName>
    </submittedName>
</protein>
<gene>
    <name evidence="1" type="ORF">DIS24_g9553</name>
</gene>
<dbReference type="AlphaFoldDB" id="A0AA40CKC7"/>
<evidence type="ECO:0000313" key="1">
    <source>
        <dbReference type="EMBL" id="KAK0640249.1"/>
    </source>
</evidence>
<reference evidence="1" key="1">
    <citation type="submission" date="2023-06" db="EMBL/GenBank/DDBJ databases">
        <title>Multi-omics analyses reveal the molecular pathogenesis toolkit of Lasiodiplodia hormozganensis, a cross-kingdom pathogen.</title>
        <authorList>
            <person name="Felix C."/>
            <person name="Meneses R."/>
            <person name="Goncalves M.F.M."/>
            <person name="Tilleman L."/>
            <person name="Duarte A.S."/>
            <person name="Jorrin-Novo J.V."/>
            <person name="Van De Peer Y."/>
            <person name="Deforce D."/>
            <person name="Van Nieuwerburgh F."/>
            <person name="Esteves A.C."/>
            <person name="Alves A."/>
        </authorList>
    </citation>
    <scope>NUCLEOTIDE SEQUENCE</scope>
    <source>
        <strain evidence="1">CBS 339.90</strain>
    </source>
</reference>
<sequence length="116" mass="13684">MEIARSFEYLLETFAKSTDTALSWLMPISLAYYVLQEDPDHARWVRKKMEGFEDIWAVLQNTNPDGVYWVEKRADRYDAFPSQFGTSFLQEFREPGWRLPVRPRGPTPEDDFGWTA</sequence>
<evidence type="ECO:0000313" key="2">
    <source>
        <dbReference type="Proteomes" id="UP001175001"/>
    </source>
</evidence>
<organism evidence="1 2">
    <name type="scientific">Lasiodiplodia hormozganensis</name>
    <dbReference type="NCBI Taxonomy" id="869390"/>
    <lineage>
        <taxon>Eukaryota</taxon>
        <taxon>Fungi</taxon>
        <taxon>Dikarya</taxon>
        <taxon>Ascomycota</taxon>
        <taxon>Pezizomycotina</taxon>
        <taxon>Dothideomycetes</taxon>
        <taxon>Dothideomycetes incertae sedis</taxon>
        <taxon>Botryosphaeriales</taxon>
        <taxon>Botryosphaeriaceae</taxon>
        <taxon>Lasiodiplodia</taxon>
    </lineage>
</organism>
<keyword evidence="2" id="KW-1185">Reference proteome</keyword>
<proteinExistence type="predicted"/>
<name>A0AA40CKC7_9PEZI</name>
<accession>A0AA40CKC7</accession>
<dbReference type="Proteomes" id="UP001175001">
    <property type="component" value="Unassembled WGS sequence"/>
</dbReference>
<dbReference type="EMBL" id="JAUJDW010000086">
    <property type="protein sequence ID" value="KAK0640249.1"/>
    <property type="molecule type" value="Genomic_DNA"/>
</dbReference>
<comment type="caution">
    <text evidence="1">The sequence shown here is derived from an EMBL/GenBank/DDBJ whole genome shotgun (WGS) entry which is preliminary data.</text>
</comment>